<feature type="non-terminal residue" evidence="7">
    <location>
        <position position="290"/>
    </location>
</feature>
<dbReference type="GO" id="GO:0008270">
    <property type="term" value="F:zinc ion binding"/>
    <property type="evidence" value="ECO:0007669"/>
    <property type="project" value="InterPro"/>
</dbReference>
<feature type="transmembrane region" description="Helical" evidence="4">
    <location>
        <begin position="132"/>
        <end position="156"/>
    </location>
</feature>
<dbReference type="Proteomes" id="UP000757900">
    <property type="component" value="Unassembled WGS sequence"/>
</dbReference>
<keyword evidence="4" id="KW-1133">Transmembrane helix</keyword>
<gene>
    <name evidence="7" type="ORF">HXK00_04390</name>
</gene>
<evidence type="ECO:0000256" key="3">
    <source>
        <dbReference type="ARBA" id="ARBA00023136"/>
    </source>
</evidence>
<keyword evidence="3 4" id="KW-0472">Membrane</keyword>
<evidence type="ECO:0000259" key="6">
    <source>
        <dbReference type="Pfam" id="PF06480"/>
    </source>
</evidence>
<dbReference type="PANTHER" id="PTHR23076">
    <property type="entry name" value="METALLOPROTEASE M41 FTSH"/>
    <property type="match status" value="1"/>
</dbReference>
<dbReference type="Pfam" id="PF06480">
    <property type="entry name" value="FtsH_ext"/>
    <property type="match status" value="1"/>
</dbReference>
<dbReference type="InterPro" id="IPR027417">
    <property type="entry name" value="P-loop_NTPase"/>
</dbReference>
<evidence type="ECO:0000256" key="2">
    <source>
        <dbReference type="ARBA" id="ARBA00022801"/>
    </source>
</evidence>
<dbReference type="GO" id="GO:0016020">
    <property type="term" value="C:membrane"/>
    <property type="evidence" value="ECO:0007669"/>
    <property type="project" value="InterPro"/>
</dbReference>
<dbReference type="InterPro" id="IPR003959">
    <property type="entry name" value="ATPase_AAA_core"/>
</dbReference>
<proteinExistence type="predicted"/>
<name>A0A929MPE6_ABIDE</name>
<evidence type="ECO:0000313" key="7">
    <source>
        <dbReference type="EMBL" id="MBF0934869.1"/>
    </source>
</evidence>
<evidence type="ECO:0000313" key="8">
    <source>
        <dbReference type="Proteomes" id="UP000757900"/>
    </source>
</evidence>
<dbReference type="GO" id="GO:0016887">
    <property type="term" value="F:ATP hydrolysis activity"/>
    <property type="evidence" value="ECO:0007669"/>
    <property type="project" value="InterPro"/>
</dbReference>
<dbReference type="SUPFAM" id="SSF52540">
    <property type="entry name" value="P-loop containing nucleoside triphosphate hydrolases"/>
    <property type="match status" value="1"/>
</dbReference>
<reference evidence="7" key="1">
    <citation type="submission" date="2020-04" db="EMBL/GenBank/DDBJ databases">
        <title>Deep metagenomics examines the oral microbiome during advanced dental caries in children, revealing novel taxa and co-occurrences with host molecules.</title>
        <authorList>
            <person name="Baker J.L."/>
            <person name="Morton J.T."/>
            <person name="Dinis M."/>
            <person name="Alvarez R."/>
            <person name="Tran N.C."/>
            <person name="Knight R."/>
            <person name="Edlund A."/>
        </authorList>
    </citation>
    <scope>NUCLEOTIDE SEQUENCE</scope>
    <source>
        <strain evidence="7">JCVI_23_bin.16</strain>
    </source>
</reference>
<dbReference type="GO" id="GO:0006508">
    <property type="term" value="P:proteolysis"/>
    <property type="evidence" value="ECO:0007669"/>
    <property type="project" value="UniProtKB-KW"/>
</dbReference>
<dbReference type="GO" id="GO:0004222">
    <property type="term" value="F:metalloendopeptidase activity"/>
    <property type="evidence" value="ECO:0007669"/>
    <property type="project" value="InterPro"/>
</dbReference>
<accession>A0A929MPE6</accession>
<dbReference type="Pfam" id="PF00004">
    <property type="entry name" value="AAA"/>
    <property type="match status" value="1"/>
</dbReference>
<dbReference type="GO" id="GO:0004176">
    <property type="term" value="F:ATP-dependent peptidase activity"/>
    <property type="evidence" value="ECO:0007669"/>
    <property type="project" value="InterPro"/>
</dbReference>
<comment type="caution">
    <text evidence="7">The sequence shown here is derived from an EMBL/GenBank/DDBJ whole genome shotgun (WGS) entry which is preliminary data.</text>
</comment>
<keyword evidence="2" id="KW-0378">Hydrolase</keyword>
<dbReference type="InterPro" id="IPR011546">
    <property type="entry name" value="Pept_M41_FtsH_extracell"/>
</dbReference>
<feature type="domain" description="Peptidase M41 FtsH extracellular" evidence="6">
    <location>
        <begin position="14"/>
        <end position="123"/>
    </location>
</feature>
<evidence type="ECO:0000256" key="4">
    <source>
        <dbReference type="SAM" id="Phobius"/>
    </source>
</evidence>
<dbReference type="EMBL" id="JABZFV010000081">
    <property type="protein sequence ID" value="MBF0934869.1"/>
    <property type="molecule type" value="Genomic_DNA"/>
</dbReference>
<dbReference type="PANTHER" id="PTHR23076:SF113">
    <property type="entry name" value="ATP-DEPENDENT ZINC METALLOPROTEASE FTSH 1, CHLOROPLASTIC-RELATED"/>
    <property type="match status" value="1"/>
</dbReference>
<keyword evidence="4" id="KW-0812">Transmembrane</keyword>
<dbReference type="AlphaFoldDB" id="A0A929MPE6"/>
<feature type="domain" description="ATPase AAA-type core" evidence="5">
    <location>
        <begin position="225"/>
        <end position="290"/>
    </location>
</feature>
<evidence type="ECO:0000259" key="5">
    <source>
        <dbReference type="Pfam" id="PF00004"/>
    </source>
</evidence>
<dbReference type="GO" id="GO:0005524">
    <property type="term" value="F:ATP binding"/>
    <property type="evidence" value="ECO:0007669"/>
    <property type="project" value="InterPro"/>
</dbReference>
<organism evidence="7 8">
    <name type="scientific">Abiotrophia defectiva</name>
    <name type="common">Streptococcus defectivus</name>
    <dbReference type="NCBI Taxonomy" id="46125"/>
    <lineage>
        <taxon>Bacteria</taxon>
        <taxon>Bacillati</taxon>
        <taxon>Bacillota</taxon>
        <taxon>Bacilli</taxon>
        <taxon>Lactobacillales</taxon>
        <taxon>Aerococcaceae</taxon>
        <taxon>Abiotrophia</taxon>
    </lineage>
</organism>
<protein>
    <submittedName>
        <fullName evidence="7">AAA family ATPase</fullName>
    </submittedName>
</protein>
<evidence type="ECO:0000256" key="1">
    <source>
        <dbReference type="ARBA" id="ARBA00022670"/>
    </source>
</evidence>
<dbReference type="Gene3D" id="3.40.50.300">
    <property type="entry name" value="P-loop containing nucleotide triphosphate hydrolases"/>
    <property type="match status" value="1"/>
</dbReference>
<keyword evidence="1" id="KW-0645">Protease</keyword>
<sequence length="290" mass="31296">MQNPNRNSTRNILTSMMALAMLFMLFHALSGALGGGQVKELTQSELMTEIADGKIAEMDVQIGSGVYNVKGKYKTGTTRSEQTNFVALFQGGSETATQFTSRVLGNDSTLKLLTETATQQGVKMKTLAESNMVLWANILPMVLLMVMMGFFLYNMFQSGAGGGGMRGAMNFGKSRSKDISKQKVKVRFSDVAGAEEEKQELVEVVEFLKDPKRFTKLGARIPAGVLLEGPPGTGKTLLAKAVAGEAGVPFFTMSGSEFVEMFVGVGASQVRDLFENAKKNAPAIIFIDEI</sequence>